<dbReference type="RefSeq" id="XP_031421365.1">
    <property type="nucleotide sequence ID" value="XM_031565505.2"/>
</dbReference>
<accession>A0A6P8FCB7</accession>
<dbReference type="Gene3D" id="1.20.1250.10">
    <property type="match status" value="1"/>
</dbReference>
<evidence type="ECO:0000313" key="1">
    <source>
        <dbReference type="Proteomes" id="UP000515152"/>
    </source>
</evidence>
<evidence type="ECO:0000313" key="2">
    <source>
        <dbReference type="RefSeq" id="XP_031421365.1"/>
    </source>
</evidence>
<proteinExistence type="predicted"/>
<reference evidence="2" key="1">
    <citation type="submission" date="2025-08" db="UniProtKB">
        <authorList>
            <consortium name="RefSeq"/>
        </authorList>
    </citation>
    <scope>IDENTIFICATION</scope>
</reference>
<organism evidence="1 2">
    <name type="scientific">Clupea harengus</name>
    <name type="common">Atlantic herring</name>
    <dbReference type="NCBI Taxonomy" id="7950"/>
    <lineage>
        <taxon>Eukaryota</taxon>
        <taxon>Metazoa</taxon>
        <taxon>Chordata</taxon>
        <taxon>Craniata</taxon>
        <taxon>Vertebrata</taxon>
        <taxon>Euteleostomi</taxon>
        <taxon>Actinopterygii</taxon>
        <taxon>Neopterygii</taxon>
        <taxon>Teleostei</taxon>
        <taxon>Clupei</taxon>
        <taxon>Clupeiformes</taxon>
        <taxon>Clupeoidei</taxon>
        <taxon>Clupeidae</taxon>
        <taxon>Clupea</taxon>
    </lineage>
</organism>
<dbReference type="OrthoDB" id="9904313at2759"/>
<name>A0A6P8FCB7_CLUHA</name>
<dbReference type="InterPro" id="IPR009079">
    <property type="entry name" value="4_helix_cytokine-like_core"/>
</dbReference>
<gene>
    <name evidence="2" type="primary">LOC116220189</name>
</gene>
<sequence>MMQSLSGMVLPGATGKPSHDSPQSIFKLGHAVYNFRESTYGSHNQASKPASKQAIGIMIMELRLTTFFFLLMSLQTCVNGTPIHRWFEDEPGKLAINWKTCKNKAITLNQLAWEFQMNMNETCNMAADVKDNMKIEARDLCDPLSISQTKKCVGSITDVLQNFAGIFGEDGLFQTSGVLTETARKVNTAVTELLRELGETVTGPRVNTDQWKRCILQRHSVERLFSFSILSARVFSFVADPEKSGIESSSPCN</sequence>
<dbReference type="Proteomes" id="UP000515152">
    <property type="component" value="Chromosome 4"/>
</dbReference>
<dbReference type="AlphaFoldDB" id="A0A6P8FCB7"/>
<protein>
    <submittedName>
        <fullName evidence="2">Uncharacterized protein LOC116220189</fullName>
    </submittedName>
</protein>
<dbReference type="GeneID" id="116220189"/>
<keyword evidence="1" id="KW-1185">Reference proteome</keyword>
<dbReference type="KEGG" id="char:116220189"/>